<dbReference type="PANTHER" id="PTHR33103">
    <property type="entry name" value="OS01G0153900 PROTEIN"/>
    <property type="match status" value="1"/>
</dbReference>
<dbReference type="EMBL" id="SDAM02000152">
    <property type="protein sequence ID" value="KAH6827118.1"/>
    <property type="molecule type" value="Genomic_DNA"/>
</dbReference>
<evidence type="ECO:0000313" key="2">
    <source>
        <dbReference type="Proteomes" id="UP001190926"/>
    </source>
</evidence>
<dbReference type="Pfam" id="PF05056">
    <property type="entry name" value="DUF674"/>
    <property type="match status" value="1"/>
</dbReference>
<comment type="caution">
    <text evidence="1">The sequence shown here is derived from an EMBL/GenBank/DDBJ whole genome shotgun (WGS) entry which is preliminary data.</text>
</comment>
<name>A0AAD4J5V2_PERFH</name>
<dbReference type="PANTHER" id="PTHR33103:SF27">
    <property type="entry name" value="OS04G0594700 PROTEIN"/>
    <property type="match status" value="1"/>
</dbReference>
<accession>A0AAD4J5V2</accession>
<organism evidence="1 2">
    <name type="scientific">Perilla frutescens var. hirtella</name>
    <name type="common">Perilla citriodora</name>
    <name type="synonym">Perilla setoyensis</name>
    <dbReference type="NCBI Taxonomy" id="608512"/>
    <lineage>
        <taxon>Eukaryota</taxon>
        <taxon>Viridiplantae</taxon>
        <taxon>Streptophyta</taxon>
        <taxon>Embryophyta</taxon>
        <taxon>Tracheophyta</taxon>
        <taxon>Spermatophyta</taxon>
        <taxon>Magnoliopsida</taxon>
        <taxon>eudicotyledons</taxon>
        <taxon>Gunneridae</taxon>
        <taxon>Pentapetalae</taxon>
        <taxon>asterids</taxon>
        <taxon>lamiids</taxon>
        <taxon>Lamiales</taxon>
        <taxon>Lamiaceae</taxon>
        <taxon>Nepetoideae</taxon>
        <taxon>Elsholtzieae</taxon>
        <taxon>Perilla</taxon>
    </lineage>
</organism>
<evidence type="ECO:0000313" key="1">
    <source>
        <dbReference type="EMBL" id="KAH6827118.1"/>
    </source>
</evidence>
<keyword evidence="2" id="KW-1185">Reference proteome</keyword>
<evidence type="ECO:0008006" key="3">
    <source>
        <dbReference type="Google" id="ProtNLM"/>
    </source>
</evidence>
<dbReference type="AlphaFoldDB" id="A0AAD4J5V2"/>
<dbReference type="Proteomes" id="UP001190926">
    <property type="component" value="Unassembled WGS sequence"/>
</dbReference>
<reference evidence="1 2" key="1">
    <citation type="journal article" date="2021" name="Nat. Commun.">
        <title>Incipient diploidization of the medicinal plant Perilla within 10,000 years.</title>
        <authorList>
            <person name="Zhang Y."/>
            <person name="Shen Q."/>
            <person name="Leng L."/>
            <person name="Zhang D."/>
            <person name="Chen S."/>
            <person name="Shi Y."/>
            <person name="Ning Z."/>
            <person name="Chen S."/>
        </authorList>
    </citation>
    <scope>NUCLEOTIDE SEQUENCE [LARGE SCALE GENOMIC DNA]</scope>
    <source>
        <strain evidence="2">cv. PC099</strain>
    </source>
</reference>
<dbReference type="InterPro" id="IPR007750">
    <property type="entry name" value="DUF674"/>
</dbReference>
<sequence length="453" mass="50930">MINKEKSKVLFVEADNHFTDILLSFLTLPLGRIMKLLEKHYGEEAPTIGSLNTLYHSLADLDSSHFCTESAKLILLNPTSSFEADYERLKLDICDFQPAEDFSCTKCCRRFRSVSMYYDCSTSYCGHCGQYSSLKKVVAKKWSRAGASDGVFTTRTTSFIISDDLHILPSVTGLVGIISILGITDTDKSEPIKVTLGFTEIMNLLKASLISQTPLSDIILNKTRQMNNSIIVESEPEASLHHTEREENPKSKKMILKVTVHKSTGKLLYAQAEEDFVQFLFSFLNIPLGGVERLVAGKTCIKTINNLYRSIADLLDTKYFKTPSMKNRLVKLNLHHGCISENHMLPLTEECLPASYFDLKQFYSRKFPNGKGNFLKKKRTYKVTDDLTVTPFCIVAILSSLNEMKIPISDVKELELQIGLEEGLRILKASLTSISALNEGLMNRISEQSQKCV</sequence>
<proteinExistence type="predicted"/>
<protein>
    <recommendedName>
        <fullName evidence="3">DUF674 family protein</fullName>
    </recommendedName>
</protein>
<gene>
    <name evidence="1" type="ORF">C2S53_004724</name>
</gene>